<organism evidence="1 2">
    <name type="scientific">Trabulsiella guamensis ATCC 49490</name>
    <dbReference type="NCBI Taxonomy" id="1005994"/>
    <lineage>
        <taxon>Bacteria</taxon>
        <taxon>Pseudomonadati</taxon>
        <taxon>Pseudomonadota</taxon>
        <taxon>Gammaproteobacteria</taxon>
        <taxon>Enterobacterales</taxon>
        <taxon>Enterobacteriaceae</taxon>
        <taxon>Trabulsiella</taxon>
    </lineage>
</organism>
<sequence length="102" mass="11215">MSDMYNLQSLIDVHYNCTPDVAKDVYTAADEAGSTISFGIASIGNLMYFASENKEYGEDSMRSDMLNIGLLMRCLGNFQLAIGTAESNAELSLRQSREGKSR</sequence>
<dbReference type="AlphaFoldDB" id="A0A084ZNV8"/>
<proteinExistence type="predicted"/>
<evidence type="ECO:0000313" key="2">
    <source>
        <dbReference type="Proteomes" id="UP000028630"/>
    </source>
</evidence>
<name>A0A084ZNV8_9ENTR</name>
<gene>
    <name evidence="1" type="ORF">GTGU_04153</name>
</gene>
<dbReference type="eggNOG" id="ENOG5034AXD">
    <property type="taxonomic scope" value="Bacteria"/>
</dbReference>
<dbReference type="OrthoDB" id="6624432at2"/>
<accession>A0A084ZNV8</accession>
<comment type="caution">
    <text evidence="1">The sequence shown here is derived from an EMBL/GenBank/DDBJ whole genome shotgun (WGS) entry which is preliminary data.</text>
</comment>
<dbReference type="Proteomes" id="UP000028630">
    <property type="component" value="Unassembled WGS sequence"/>
</dbReference>
<protein>
    <submittedName>
        <fullName evidence="1">Uncharacterized protein</fullName>
    </submittedName>
</protein>
<dbReference type="RefSeq" id="WP_038161728.1">
    <property type="nucleotide sequence ID" value="NZ_JMTB01000117.1"/>
</dbReference>
<keyword evidence="2" id="KW-1185">Reference proteome</keyword>
<reference evidence="2" key="1">
    <citation type="submission" date="2014-05" db="EMBL/GenBank/DDBJ databases">
        <title>ATOL: Assembling a taxonomically balanced genome-scale reconstruction of the evolutionary history of the Enterobacteriaceae.</title>
        <authorList>
            <person name="Plunkett G. III"/>
            <person name="Neeno-Eckwall E.C."/>
            <person name="Glasner J.D."/>
            <person name="Perna N.T."/>
        </authorList>
    </citation>
    <scope>NUCLEOTIDE SEQUENCE [LARGE SCALE GENOMIC DNA]</scope>
    <source>
        <strain evidence="2">ATCC 49490</strain>
    </source>
</reference>
<dbReference type="EMBL" id="JMTB01000117">
    <property type="protein sequence ID" value="KFB99152.1"/>
    <property type="molecule type" value="Genomic_DNA"/>
</dbReference>
<evidence type="ECO:0000313" key="1">
    <source>
        <dbReference type="EMBL" id="KFB99152.1"/>
    </source>
</evidence>